<dbReference type="AlphaFoldDB" id="A0A929BB23"/>
<dbReference type="InterPro" id="IPR038332">
    <property type="entry name" value="PPE_sf"/>
</dbReference>
<dbReference type="RefSeq" id="WP_193927838.1">
    <property type="nucleotide sequence ID" value="NZ_JADEYC010000012.1"/>
</dbReference>
<comment type="caution">
    <text evidence="2">The sequence shown here is derived from an EMBL/GenBank/DDBJ whole genome shotgun (WGS) entry which is preliminary data.</text>
</comment>
<name>A0A929BB23_9PSEU</name>
<evidence type="ECO:0000313" key="2">
    <source>
        <dbReference type="EMBL" id="MBE9374403.1"/>
    </source>
</evidence>
<feature type="compositionally biased region" description="Basic and acidic residues" evidence="1">
    <location>
        <begin position="140"/>
        <end position="156"/>
    </location>
</feature>
<feature type="compositionally biased region" description="Low complexity" evidence="1">
    <location>
        <begin position="274"/>
        <end position="286"/>
    </location>
</feature>
<dbReference type="Proteomes" id="UP000598360">
    <property type="component" value="Unassembled WGS sequence"/>
</dbReference>
<reference evidence="2" key="1">
    <citation type="submission" date="2020-10" db="EMBL/GenBank/DDBJ databases">
        <title>Diversity and distribution of actinomycetes associated with coral in the coast of Hainan.</title>
        <authorList>
            <person name="Li F."/>
        </authorList>
    </citation>
    <scope>NUCLEOTIDE SEQUENCE</scope>
    <source>
        <strain evidence="2">HNM0983</strain>
    </source>
</reference>
<organism evidence="2 3">
    <name type="scientific">Saccharopolyspora montiporae</name>
    <dbReference type="NCBI Taxonomy" id="2781240"/>
    <lineage>
        <taxon>Bacteria</taxon>
        <taxon>Bacillati</taxon>
        <taxon>Actinomycetota</taxon>
        <taxon>Actinomycetes</taxon>
        <taxon>Pseudonocardiales</taxon>
        <taxon>Pseudonocardiaceae</taxon>
        <taxon>Saccharopolyspora</taxon>
    </lineage>
</organism>
<protein>
    <recommendedName>
        <fullName evidence="4">PPE family protein</fullName>
    </recommendedName>
</protein>
<sequence>MAESEFEAARDLRFDGFGLAQLAQFAERLRSGRGAQAVQQAHADLAEADRIVAELEDVLRTSTDRLSAAWQGEAAEQARDSARQHAAGLQESRQALTAAADGLSGLQHDYEAVRNALPGAGDPAAPATDLSEWPRSPFGYEHDQHAGAERADEQQRATRAALENYRDAALGRFAEHDPAGTAVQNADAAAEPGTAEPDAGTAVGVGGGGAALAGSAAMAMPPMMGAGGAGAGGRPRGSAPSAADGFAATEPHPVDRVPGGVLEPPAPEAEVPDDASAADASADVPVTPFDDGRAAAPPVIGAGTIDPDDQEWEPR</sequence>
<proteinExistence type="predicted"/>
<evidence type="ECO:0008006" key="4">
    <source>
        <dbReference type="Google" id="ProtNLM"/>
    </source>
</evidence>
<dbReference type="EMBL" id="JADEYC010000012">
    <property type="protein sequence ID" value="MBE9374403.1"/>
    <property type="molecule type" value="Genomic_DNA"/>
</dbReference>
<feature type="region of interest" description="Disordered" evidence="1">
    <location>
        <begin position="117"/>
        <end position="156"/>
    </location>
</feature>
<accession>A0A929BB23</accession>
<keyword evidence="3" id="KW-1185">Reference proteome</keyword>
<evidence type="ECO:0000313" key="3">
    <source>
        <dbReference type="Proteomes" id="UP000598360"/>
    </source>
</evidence>
<gene>
    <name evidence="2" type="ORF">IQ251_08060</name>
</gene>
<feature type="compositionally biased region" description="Low complexity" evidence="1">
    <location>
        <begin position="117"/>
        <end position="130"/>
    </location>
</feature>
<feature type="region of interest" description="Disordered" evidence="1">
    <location>
        <begin position="181"/>
        <end position="202"/>
    </location>
</feature>
<dbReference type="Gene3D" id="1.20.1260.20">
    <property type="entry name" value="PPE superfamily"/>
    <property type="match status" value="1"/>
</dbReference>
<evidence type="ECO:0000256" key="1">
    <source>
        <dbReference type="SAM" id="MobiDB-lite"/>
    </source>
</evidence>
<feature type="compositionally biased region" description="Acidic residues" evidence="1">
    <location>
        <begin position="306"/>
        <end position="315"/>
    </location>
</feature>
<feature type="region of interest" description="Disordered" evidence="1">
    <location>
        <begin position="227"/>
        <end position="315"/>
    </location>
</feature>